<sequence length="278" mass="30051">MVDSAQEREPGAAPEEDEPQPRMHRLRLGAVLLFSAYRDGALEEPPRPVIDITDRHYTVLVHASRNGSPEARIVCADTPAAALAKTPGALLAAAVPDRLLPPHSGTPAAIALEDTVLVRASRAIIRVLFSVPPSDTTGESAAPAEDVVVATVRGILREQRPAVIRAAEGDEVDHRVWTLIADHHSDPSFDVDTIARELAFSRRQLYRRVSGEDGVAGLIAQHRLATAMRLISEDPSRPLAEVASLAGFSRLANMRALFTARVGMTPTSYRQSILGYRS</sequence>
<feature type="compositionally biased region" description="Basic and acidic residues" evidence="4">
    <location>
        <begin position="1"/>
        <end position="10"/>
    </location>
</feature>
<dbReference type="AlphaFoldDB" id="A0A5N0T541"/>
<dbReference type="PROSITE" id="PS01124">
    <property type="entry name" value="HTH_ARAC_FAMILY_2"/>
    <property type="match status" value="1"/>
</dbReference>
<gene>
    <name evidence="6" type="ORF">F6B40_14755</name>
</gene>
<evidence type="ECO:0000313" key="6">
    <source>
        <dbReference type="EMBL" id="KAA9129951.1"/>
    </source>
</evidence>
<keyword evidence="1" id="KW-0805">Transcription regulation</keyword>
<dbReference type="PANTHER" id="PTHR46796:SF6">
    <property type="entry name" value="ARAC SUBFAMILY"/>
    <property type="match status" value="1"/>
</dbReference>
<dbReference type="RefSeq" id="WP_150895382.1">
    <property type="nucleotide sequence ID" value="NZ_VYUY01000022.1"/>
</dbReference>
<reference evidence="7" key="1">
    <citation type="submission" date="2019-09" db="EMBL/GenBank/DDBJ databases">
        <title>Mumia zhuanghuii sp. nov. isolated from the intestinal contents of plateau pika (Ochotona curzoniae) in the Qinghai-Tibet plateau of China.</title>
        <authorList>
            <person name="Tian Z."/>
        </authorList>
    </citation>
    <scope>NUCLEOTIDE SEQUENCE [LARGE SCALE GENOMIC DNA]</scope>
    <source>
        <strain evidence="7">L-033</strain>
    </source>
</reference>
<dbReference type="SMART" id="SM00342">
    <property type="entry name" value="HTH_ARAC"/>
    <property type="match status" value="1"/>
</dbReference>
<dbReference type="PANTHER" id="PTHR46796">
    <property type="entry name" value="HTH-TYPE TRANSCRIPTIONAL ACTIVATOR RHAS-RELATED"/>
    <property type="match status" value="1"/>
</dbReference>
<dbReference type="EMBL" id="VYUY01000022">
    <property type="protein sequence ID" value="KAA9129951.1"/>
    <property type="molecule type" value="Genomic_DNA"/>
</dbReference>
<proteinExistence type="predicted"/>
<organism evidence="6 7">
    <name type="scientific">Microbacterium caowuchunii</name>
    <dbReference type="NCBI Taxonomy" id="2614638"/>
    <lineage>
        <taxon>Bacteria</taxon>
        <taxon>Bacillati</taxon>
        <taxon>Actinomycetota</taxon>
        <taxon>Actinomycetes</taxon>
        <taxon>Micrococcales</taxon>
        <taxon>Microbacteriaceae</taxon>
        <taxon>Microbacterium</taxon>
    </lineage>
</organism>
<keyword evidence="2" id="KW-0238">DNA-binding</keyword>
<dbReference type="InterPro" id="IPR050204">
    <property type="entry name" value="AraC_XylS_family_regulators"/>
</dbReference>
<evidence type="ECO:0000259" key="5">
    <source>
        <dbReference type="PROSITE" id="PS01124"/>
    </source>
</evidence>
<name>A0A5N0T541_9MICO</name>
<evidence type="ECO:0000256" key="4">
    <source>
        <dbReference type="SAM" id="MobiDB-lite"/>
    </source>
</evidence>
<dbReference type="SUPFAM" id="SSF46689">
    <property type="entry name" value="Homeodomain-like"/>
    <property type="match status" value="1"/>
</dbReference>
<evidence type="ECO:0000256" key="1">
    <source>
        <dbReference type="ARBA" id="ARBA00023015"/>
    </source>
</evidence>
<dbReference type="Pfam" id="PF12833">
    <property type="entry name" value="HTH_18"/>
    <property type="match status" value="1"/>
</dbReference>
<feature type="domain" description="HTH araC/xylS-type" evidence="5">
    <location>
        <begin position="174"/>
        <end position="272"/>
    </location>
</feature>
<dbReference type="GO" id="GO:0043565">
    <property type="term" value="F:sequence-specific DNA binding"/>
    <property type="evidence" value="ECO:0007669"/>
    <property type="project" value="InterPro"/>
</dbReference>
<evidence type="ECO:0000313" key="7">
    <source>
        <dbReference type="Proteomes" id="UP000326838"/>
    </source>
</evidence>
<dbReference type="GO" id="GO:0003700">
    <property type="term" value="F:DNA-binding transcription factor activity"/>
    <property type="evidence" value="ECO:0007669"/>
    <property type="project" value="InterPro"/>
</dbReference>
<evidence type="ECO:0000256" key="2">
    <source>
        <dbReference type="ARBA" id="ARBA00023125"/>
    </source>
</evidence>
<feature type="region of interest" description="Disordered" evidence="4">
    <location>
        <begin position="1"/>
        <end position="22"/>
    </location>
</feature>
<dbReference type="Proteomes" id="UP000326838">
    <property type="component" value="Unassembled WGS sequence"/>
</dbReference>
<dbReference type="Gene3D" id="1.10.10.60">
    <property type="entry name" value="Homeodomain-like"/>
    <property type="match status" value="1"/>
</dbReference>
<evidence type="ECO:0000256" key="3">
    <source>
        <dbReference type="ARBA" id="ARBA00023163"/>
    </source>
</evidence>
<comment type="caution">
    <text evidence="6">The sequence shown here is derived from an EMBL/GenBank/DDBJ whole genome shotgun (WGS) entry which is preliminary data.</text>
</comment>
<accession>A0A5N0T541</accession>
<keyword evidence="3" id="KW-0804">Transcription</keyword>
<dbReference type="InterPro" id="IPR018060">
    <property type="entry name" value="HTH_AraC"/>
</dbReference>
<dbReference type="InterPro" id="IPR009057">
    <property type="entry name" value="Homeodomain-like_sf"/>
</dbReference>
<protein>
    <submittedName>
        <fullName evidence="6">AraC family transcriptional regulator</fullName>
    </submittedName>
</protein>
<keyword evidence="7" id="KW-1185">Reference proteome</keyword>